<feature type="transmembrane region" description="Helical" evidence="1">
    <location>
        <begin position="72"/>
        <end position="91"/>
    </location>
</feature>
<dbReference type="InterPro" id="IPR029058">
    <property type="entry name" value="AB_hydrolase_fold"/>
</dbReference>
<dbReference type="PANTHER" id="PTHR48098">
    <property type="entry name" value="ENTEROCHELIN ESTERASE-RELATED"/>
    <property type="match status" value="1"/>
</dbReference>
<reference evidence="2 3" key="1">
    <citation type="journal article" date="2019" name="Int. J. Syst. Evol. Microbiol.">
        <title>The Global Catalogue of Microorganisms (GCM) 10K type strain sequencing project: providing services to taxonomists for standard genome sequencing and annotation.</title>
        <authorList>
            <consortium name="The Broad Institute Genomics Platform"/>
            <consortium name="The Broad Institute Genome Sequencing Center for Infectious Disease"/>
            <person name="Wu L."/>
            <person name="Ma J."/>
        </authorList>
    </citation>
    <scope>NUCLEOTIDE SEQUENCE [LARGE SCALE GENOMIC DNA]</scope>
    <source>
        <strain evidence="2 3">JCM 16009</strain>
    </source>
</reference>
<comment type="caution">
    <text evidence="2">The sequence shown here is derived from an EMBL/GenBank/DDBJ whole genome shotgun (WGS) entry which is preliminary data.</text>
</comment>
<keyword evidence="1" id="KW-0472">Membrane</keyword>
<proteinExistence type="predicted"/>
<dbReference type="RefSeq" id="WP_344412925.1">
    <property type="nucleotide sequence ID" value="NZ_BAAAQK010000003.1"/>
</dbReference>
<dbReference type="SUPFAM" id="SSF53474">
    <property type="entry name" value="alpha/beta-Hydrolases"/>
    <property type="match status" value="1"/>
</dbReference>
<name>A0ABN2MQE5_9PSEU</name>
<sequence>MGSVSLLDGWVPVTLLVLGGVGLFLLLARWGRGALVTAVVAVLLAALTFLLLNPLVVHVLDLLPDPLPEQVLVWMALAVGAVVLLVGGLVRTGAGRKVVALVSGVLLIAACASQINVYFQQYPTIASLGGNPAAGQLPGGSGHPSVFQKTAVDVRWENGPTGPSRIDTAPIPGTVSGFTGRDAYIYLPPAYTGPTPPQLPVLVLVAGQPGGPADWVSAGQLQKVMDGVAARYQGLAPVTVVVDPDGSDGGNTMCMDSDIAKADTYLSVDVPNWITANLGIDSNHAHWAFGGWSYGGTCALQMATRHPDLYPNFIDMAGEREPAISADRTETIQQAFHGDTAAFDALVPLTLLAQKRYPNVWGYFSDGGDEVEVGQWTTEVSTAAQKAGMTVKTQVVPGLGHSWGEPQASLPVALQWLDQRLGLRR</sequence>
<protein>
    <submittedName>
        <fullName evidence="2">Alpha/beta hydrolase-fold protein</fullName>
    </submittedName>
</protein>
<dbReference type="Gene3D" id="3.40.50.1820">
    <property type="entry name" value="alpha/beta hydrolase"/>
    <property type="match status" value="1"/>
</dbReference>
<keyword evidence="1" id="KW-0812">Transmembrane</keyword>
<accession>A0ABN2MQE5</accession>
<keyword evidence="1" id="KW-1133">Transmembrane helix</keyword>
<dbReference type="Proteomes" id="UP001500449">
    <property type="component" value="Unassembled WGS sequence"/>
</dbReference>
<evidence type="ECO:0000256" key="1">
    <source>
        <dbReference type="SAM" id="Phobius"/>
    </source>
</evidence>
<dbReference type="GO" id="GO:0016787">
    <property type="term" value="F:hydrolase activity"/>
    <property type="evidence" value="ECO:0007669"/>
    <property type="project" value="UniProtKB-KW"/>
</dbReference>
<dbReference type="InterPro" id="IPR050583">
    <property type="entry name" value="Mycobacterial_A85_antigen"/>
</dbReference>
<organism evidence="2 3">
    <name type="scientific">Pseudonocardia ailaonensis</name>
    <dbReference type="NCBI Taxonomy" id="367279"/>
    <lineage>
        <taxon>Bacteria</taxon>
        <taxon>Bacillati</taxon>
        <taxon>Actinomycetota</taxon>
        <taxon>Actinomycetes</taxon>
        <taxon>Pseudonocardiales</taxon>
        <taxon>Pseudonocardiaceae</taxon>
        <taxon>Pseudonocardia</taxon>
    </lineage>
</organism>
<evidence type="ECO:0000313" key="3">
    <source>
        <dbReference type="Proteomes" id="UP001500449"/>
    </source>
</evidence>
<evidence type="ECO:0000313" key="2">
    <source>
        <dbReference type="EMBL" id="GAA1834347.1"/>
    </source>
</evidence>
<keyword evidence="2" id="KW-0378">Hydrolase</keyword>
<dbReference type="EMBL" id="BAAAQK010000003">
    <property type="protein sequence ID" value="GAA1834347.1"/>
    <property type="molecule type" value="Genomic_DNA"/>
</dbReference>
<dbReference type="InterPro" id="IPR000801">
    <property type="entry name" value="Esterase-like"/>
</dbReference>
<gene>
    <name evidence="2" type="ORF">GCM10009836_10690</name>
</gene>
<feature type="transmembrane region" description="Helical" evidence="1">
    <location>
        <begin position="98"/>
        <end position="119"/>
    </location>
</feature>
<keyword evidence="3" id="KW-1185">Reference proteome</keyword>
<feature type="transmembrane region" description="Helical" evidence="1">
    <location>
        <begin position="34"/>
        <end position="52"/>
    </location>
</feature>
<dbReference type="PANTHER" id="PTHR48098:SF1">
    <property type="entry name" value="DIACYLGLYCEROL ACYLTRANSFERASE_MYCOLYLTRANSFERASE AG85A"/>
    <property type="match status" value="1"/>
</dbReference>
<dbReference type="Pfam" id="PF00756">
    <property type="entry name" value="Esterase"/>
    <property type="match status" value="1"/>
</dbReference>
<feature type="transmembrane region" description="Helical" evidence="1">
    <location>
        <begin position="6"/>
        <end position="27"/>
    </location>
</feature>